<accession>A0A076F7H4</accession>
<feature type="domain" description="NERD" evidence="1">
    <location>
        <begin position="25"/>
        <end position="139"/>
    </location>
</feature>
<dbReference type="InterPro" id="IPR011528">
    <property type="entry name" value="NERD"/>
</dbReference>
<dbReference type="RefSeq" id="WP_038453022.1">
    <property type="nucleotide sequence ID" value="NZ_CP009043.1"/>
</dbReference>
<dbReference type="HOGENOM" id="CLU_945554_0_0_7"/>
<dbReference type="EMBL" id="CP009043">
    <property type="protein sequence ID" value="AII14205.1"/>
    <property type="molecule type" value="Genomic_DNA"/>
</dbReference>
<name>A0A076F7H4_9BACT</name>
<dbReference type="SUPFAM" id="SSF52980">
    <property type="entry name" value="Restriction endonuclease-like"/>
    <property type="match status" value="1"/>
</dbReference>
<protein>
    <recommendedName>
        <fullName evidence="1">NERD domain-containing protein</fullName>
    </recommendedName>
</protein>
<evidence type="ECO:0000313" key="2">
    <source>
        <dbReference type="EMBL" id="AII14205.1"/>
    </source>
</evidence>
<dbReference type="Pfam" id="PF08378">
    <property type="entry name" value="NERD"/>
    <property type="match status" value="1"/>
</dbReference>
<dbReference type="Proteomes" id="UP000028486">
    <property type="component" value="Chromosome"/>
</dbReference>
<proteinExistence type="predicted"/>
<dbReference type="PANTHER" id="PTHR35287:SF1">
    <property type="entry name" value="SI:ZFOS-911D5.4"/>
    <property type="match status" value="1"/>
</dbReference>
<dbReference type="PATRIC" id="fig|1244531.5.peg.347"/>
<dbReference type="InterPro" id="IPR011335">
    <property type="entry name" value="Restrct_endonuc-II-like"/>
</dbReference>
<reference evidence="3" key="1">
    <citation type="journal article" date="2014" name="Genome Announc.">
        <title>Complete Genome Sequence of Campylobacter iguaniorum Strain 1485ET, Isolated from a Bearded Dragon (Pogona vitticeps).</title>
        <authorList>
            <person name="Gilbert M.J."/>
            <person name="Miller W.G."/>
            <person name="Yee E."/>
            <person name="Kik M."/>
            <person name="Wagenaar J.A."/>
            <person name="Duim B."/>
        </authorList>
    </citation>
    <scope>NUCLEOTIDE SEQUENCE [LARGE SCALE GENOMIC DNA]</scope>
    <source>
        <strain evidence="3">1485E</strain>
    </source>
</reference>
<evidence type="ECO:0000259" key="1">
    <source>
        <dbReference type="PROSITE" id="PS50965"/>
    </source>
</evidence>
<keyword evidence="3" id="KW-1185">Reference proteome</keyword>
<dbReference type="PROSITE" id="PS50965">
    <property type="entry name" value="NERD"/>
    <property type="match status" value="1"/>
</dbReference>
<organism evidence="2 3">
    <name type="scientific">Campylobacter iguaniorum</name>
    <dbReference type="NCBI Taxonomy" id="1244531"/>
    <lineage>
        <taxon>Bacteria</taxon>
        <taxon>Pseudomonadati</taxon>
        <taxon>Campylobacterota</taxon>
        <taxon>Epsilonproteobacteria</taxon>
        <taxon>Campylobacterales</taxon>
        <taxon>Campylobacteraceae</taxon>
        <taxon>Campylobacter</taxon>
    </lineage>
</organism>
<dbReference type="KEGG" id="caj:CIG1485E_0334"/>
<gene>
    <name evidence="2" type="ORF">CIG1485E_0334</name>
</gene>
<dbReference type="AlphaFoldDB" id="A0A076F7H4"/>
<evidence type="ECO:0000313" key="3">
    <source>
        <dbReference type="Proteomes" id="UP000028486"/>
    </source>
</evidence>
<sequence length="294" mass="34086">MTKFWQNFKLLANPTTNLPELSDIAGNDGENEFGANLSKIDGLAVFKNKRIKDGNAGLHEIDFIIVHYKKIYLVEIKNWSGSVSQNAKKEWIQTNKNKTINHANPLLKLLRNTTFFVNFLRKEGFDLSGYEIFPQVVFMSKSLKFAKNFKDEYYIKKSGEFLQQISTKKRYFKFKKPRKNDPKLIELLSSLTVWSRLYLYGGAVLTGSIRYFEINGKKTRLPKHFRANLSLKWSRNKPISFLNSLFGKRKKIQIKSKIFKIKPTDSVGFLQAGNRGIKLVKFGLIEKIIKDDIE</sequence>
<dbReference type="PANTHER" id="PTHR35287">
    <property type="entry name" value="SI:ZFOS-911D5.4"/>
    <property type="match status" value="1"/>
</dbReference>
<dbReference type="STRING" id="1244531.CIG2463D_0342"/>
<dbReference type="OrthoDB" id="5358627at2"/>
<dbReference type="eggNOG" id="ENOG5032VDZ">
    <property type="taxonomic scope" value="Bacteria"/>
</dbReference>